<feature type="transmembrane region" description="Helical" evidence="5">
    <location>
        <begin position="192"/>
        <end position="213"/>
    </location>
</feature>
<sequence length="490" mass="53280">MLRASILMPDGHENIESLLLSLGGFSTFQLWASFAILSPEVPAAMIAMLPVFVGANHANEEALIGGIIGNSSSSESGEDENYFVGFQAGSVIQEWNLRGSSAWVPEMFTSCFMMGMMSGAICGSQLADRYGRRKIHFLLILTMSTFGILSALAPNPWVYAVLRFFAGVGVGGFYCIYSIYLMEFLTPGWRVICGSISFWFAGEMALAFCAYLIPSWRLLSLAAALPAFLGLMTFPWLPETPRWLLCHTQTSQATSVFSQISSWNGTPPPSPATIASLQKVITTEEENSGSSGRTSHSLTLLWSNFRCRLAIFIALFFSVAFSYYGITFNAKNLSGNPYLNMGYMGLIDMIAFPAGSVFSNALGRRRVTALFLSMASITLCVLIGLEIYFSGELAEIYVTILSFLARFGVAGAWGVVVCFCQESFPTVVRSTALGICCLMANTGGVLAPQIAFVGTVWPMFPHVIFTAIIIASTGMTWLLPEMSGKPLENF</sequence>
<feature type="transmembrane region" description="Helical" evidence="5">
    <location>
        <begin position="459"/>
        <end position="479"/>
    </location>
</feature>
<evidence type="ECO:0000256" key="4">
    <source>
        <dbReference type="ARBA" id="ARBA00023136"/>
    </source>
</evidence>
<dbReference type="GO" id="GO:0016020">
    <property type="term" value="C:membrane"/>
    <property type="evidence" value="ECO:0007669"/>
    <property type="project" value="UniProtKB-SubCell"/>
</dbReference>
<dbReference type="OrthoDB" id="2261376at2759"/>
<feature type="transmembrane region" description="Helical" evidence="5">
    <location>
        <begin position="159"/>
        <end position="180"/>
    </location>
</feature>
<dbReference type="Pfam" id="PF00083">
    <property type="entry name" value="Sugar_tr"/>
    <property type="match status" value="1"/>
</dbReference>
<feature type="transmembrane region" description="Helical" evidence="5">
    <location>
        <begin position="219"/>
        <end position="237"/>
    </location>
</feature>
<accession>A0A226E210</accession>
<feature type="domain" description="Major facilitator superfamily (MFS) profile" evidence="6">
    <location>
        <begin position="46"/>
        <end position="484"/>
    </location>
</feature>
<dbReference type="PROSITE" id="PS00217">
    <property type="entry name" value="SUGAR_TRANSPORT_2"/>
    <property type="match status" value="1"/>
</dbReference>
<feature type="transmembrane region" description="Helical" evidence="5">
    <location>
        <begin position="309"/>
        <end position="326"/>
    </location>
</feature>
<dbReference type="Gene3D" id="1.20.1250.20">
    <property type="entry name" value="MFS general substrate transporter like domains"/>
    <property type="match status" value="1"/>
</dbReference>
<evidence type="ECO:0000259" key="6">
    <source>
        <dbReference type="PROSITE" id="PS50850"/>
    </source>
</evidence>
<evidence type="ECO:0000256" key="3">
    <source>
        <dbReference type="ARBA" id="ARBA00022989"/>
    </source>
</evidence>
<dbReference type="PANTHER" id="PTHR24064">
    <property type="entry name" value="SOLUTE CARRIER FAMILY 22 MEMBER"/>
    <property type="match status" value="1"/>
</dbReference>
<dbReference type="InterPro" id="IPR036259">
    <property type="entry name" value="MFS_trans_sf"/>
</dbReference>
<organism evidence="7 8">
    <name type="scientific">Folsomia candida</name>
    <name type="common">Springtail</name>
    <dbReference type="NCBI Taxonomy" id="158441"/>
    <lineage>
        <taxon>Eukaryota</taxon>
        <taxon>Metazoa</taxon>
        <taxon>Ecdysozoa</taxon>
        <taxon>Arthropoda</taxon>
        <taxon>Hexapoda</taxon>
        <taxon>Collembola</taxon>
        <taxon>Entomobryomorpha</taxon>
        <taxon>Isotomoidea</taxon>
        <taxon>Isotomidae</taxon>
        <taxon>Proisotominae</taxon>
        <taxon>Folsomia</taxon>
    </lineage>
</organism>
<keyword evidence="2 5" id="KW-0812">Transmembrane</keyword>
<feature type="transmembrane region" description="Helical" evidence="5">
    <location>
        <begin position="18"/>
        <end position="37"/>
    </location>
</feature>
<feature type="transmembrane region" description="Helical" evidence="5">
    <location>
        <begin position="338"/>
        <end position="358"/>
    </location>
</feature>
<keyword evidence="3 5" id="KW-1133">Transmembrane helix</keyword>
<dbReference type="SUPFAM" id="SSF103473">
    <property type="entry name" value="MFS general substrate transporter"/>
    <property type="match status" value="1"/>
</dbReference>
<gene>
    <name evidence="7" type="ORF">Fcan01_14608</name>
</gene>
<name>A0A226E210_FOLCA</name>
<evidence type="ECO:0000256" key="1">
    <source>
        <dbReference type="ARBA" id="ARBA00004141"/>
    </source>
</evidence>
<dbReference type="InterPro" id="IPR005829">
    <property type="entry name" value="Sugar_transporter_CS"/>
</dbReference>
<evidence type="ECO:0000313" key="7">
    <source>
        <dbReference type="EMBL" id="OXA50961.1"/>
    </source>
</evidence>
<evidence type="ECO:0000256" key="2">
    <source>
        <dbReference type="ARBA" id="ARBA00022692"/>
    </source>
</evidence>
<dbReference type="AlphaFoldDB" id="A0A226E210"/>
<dbReference type="InterPro" id="IPR005828">
    <property type="entry name" value="MFS_sugar_transport-like"/>
</dbReference>
<feature type="transmembrane region" description="Helical" evidence="5">
    <location>
        <begin position="135"/>
        <end position="153"/>
    </location>
</feature>
<evidence type="ECO:0000313" key="8">
    <source>
        <dbReference type="Proteomes" id="UP000198287"/>
    </source>
</evidence>
<keyword evidence="4 5" id="KW-0472">Membrane</keyword>
<comment type="caution">
    <text evidence="7">The sequence shown here is derived from an EMBL/GenBank/DDBJ whole genome shotgun (WGS) entry which is preliminary data.</text>
</comment>
<reference evidence="7 8" key="1">
    <citation type="submission" date="2015-12" db="EMBL/GenBank/DDBJ databases">
        <title>The genome of Folsomia candida.</title>
        <authorList>
            <person name="Faddeeva A."/>
            <person name="Derks M.F."/>
            <person name="Anvar Y."/>
            <person name="Smit S."/>
            <person name="Van Straalen N."/>
            <person name="Roelofs D."/>
        </authorList>
    </citation>
    <scope>NUCLEOTIDE SEQUENCE [LARGE SCALE GENOMIC DNA]</scope>
    <source>
        <strain evidence="7 8">VU population</strain>
        <tissue evidence="7">Whole body</tissue>
    </source>
</reference>
<comment type="subcellular location">
    <subcellularLocation>
        <location evidence="1">Membrane</location>
        <topology evidence="1">Multi-pass membrane protein</topology>
    </subcellularLocation>
</comment>
<evidence type="ECO:0000256" key="5">
    <source>
        <dbReference type="SAM" id="Phobius"/>
    </source>
</evidence>
<feature type="transmembrane region" description="Helical" evidence="5">
    <location>
        <begin position="432"/>
        <end position="453"/>
    </location>
</feature>
<keyword evidence="8" id="KW-1185">Reference proteome</keyword>
<feature type="transmembrane region" description="Helical" evidence="5">
    <location>
        <begin position="396"/>
        <end position="420"/>
    </location>
</feature>
<dbReference type="Proteomes" id="UP000198287">
    <property type="component" value="Unassembled WGS sequence"/>
</dbReference>
<protein>
    <submittedName>
        <fullName evidence="7">Organic cation transporter-like protein</fullName>
    </submittedName>
</protein>
<dbReference type="PROSITE" id="PS50850">
    <property type="entry name" value="MFS"/>
    <property type="match status" value="1"/>
</dbReference>
<feature type="transmembrane region" description="Helical" evidence="5">
    <location>
        <begin position="370"/>
        <end position="390"/>
    </location>
</feature>
<dbReference type="EMBL" id="LNIX01000008">
    <property type="protein sequence ID" value="OXA50961.1"/>
    <property type="molecule type" value="Genomic_DNA"/>
</dbReference>
<dbReference type="InterPro" id="IPR020846">
    <property type="entry name" value="MFS_dom"/>
</dbReference>
<proteinExistence type="predicted"/>
<dbReference type="GO" id="GO:0022857">
    <property type="term" value="F:transmembrane transporter activity"/>
    <property type="evidence" value="ECO:0007669"/>
    <property type="project" value="InterPro"/>
</dbReference>